<dbReference type="EMBL" id="JALBWM010000040">
    <property type="protein sequence ID" value="MCO1334870.1"/>
    <property type="molecule type" value="Genomic_DNA"/>
</dbReference>
<proteinExistence type="predicted"/>
<protein>
    <recommendedName>
        <fullName evidence="1">Immunity MXAN-0049 protein domain-containing protein</fullName>
    </recommendedName>
</protein>
<accession>A0A9X2ENI5</accession>
<keyword evidence="3" id="KW-1185">Reference proteome</keyword>
<comment type="caution">
    <text evidence="2">The sequence shown here is derived from an EMBL/GenBank/DDBJ whole genome shotgun (WGS) entry which is preliminary data.</text>
</comment>
<organism evidence="2 3">
    <name type="scientific">Microbulbifer okhotskensis</name>
    <dbReference type="NCBI Taxonomy" id="2926617"/>
    <lineage>
        <taxon>Bacteria</taxon>
        <taxon>Pseudomonadati</taxon>
        <taxon>Pseudomonadota</taxon>
        <taxon>Gammaproteobacteria</taxon>
        <taxon>Cellvibrionales</taxon>
        <taxon>Microbulbiferaceae</taxon>
        <taxon>Microbulbifer</taxon>
    </lineage>
</organism>
<dbReference type="AlphaFoldDB" id="A0A9X2ENI5"/>
<dbReference type="Pfam" id="PF07791">
    <property type="entry name" value="Imm11"/>
    <property type="match status" value="1"/>
</dbReference>
<dbReference type="Proteomes" id="UP001139028">
    <property type="component" value="Unassembled WGS sequence"/>
</dbReference>
<gene>
    <name evidence="2" type="ORF">MO867_11015</name>
</gene>
<dbReference type="RefSeq" id="WP_252466560.1">
    <property type="nucleotide sequence ID" value="NZ_JALBWM010000040.1"/>
</dbReference>
<reference evidence="2" key="1">
    <citation type="journal article" date="2022" name="Arch. Microbiol.">
        <title>Microbulbifer okhotskensis sp. nov., isolated from a deep bottom sediment of the Okhotsk Sea.</title>
        <authorList>
            <person name="Romanenko L."/>
            <person name="Kurilenko V."/>
            <person name="Otstavnykh N."/>
            <person name="Velansky P."/>
            <person name="Isaeva M."/>
            <person name="Mikhailov V."/>
        </authorList>
    </citation>
    <scope>NUCLEOTIDE SEQUENCE</scope>
    <source>
        <strain evidence="2">OS29</strain>
    </source>
</reference>
<evidence type="ECO:0000259" key="1">
    <source>
        <dbReference type="Pfam" id="PF07791"/>
    </source>
</evidence>
<evidence type="ECO:0000313" key="3">
    <source>
        <dbReference type="Proteomes" id="UP001139028"/>
    </source>
</evidence>
<name>A0A9X2ENI5_9GAMM</name>
<dbReference type="InterPro" id="IPR012433">
    <property type="entry name" value="Imm11"/>
</dbReference>
<sequence>MKVYKVLPDYQNFWVFTLPMKNLILNLGKQIPPKKLMHFYKYNISLGETWTGVTASFDPIEGVTGGVNIPDISTWLSGSLVMSEKCKAEFTDLKGIGEFLPVSTNNGKYWIFNCMAIAAANETQSSRVMESEQVLDINALEFDSESVSDKYLFKTDYDGFRGLFCTDTFRRKVIDNKLRGLLFSEDLANKFQ</sequence>
<feature type="domain" description="Immunity MXAN-0049 protein" evidence="1">
    <location>
        <begin position="56"/>
        <end position="184"/>
    </location>
</feature>
<evidence type="ECO:0000313" key="2">
    <source>
        <dbReference type="EMBL" id="MCO1334870.1"/>
    </source>
</evidence>